<dbReference type="OrthoDB" id="5791661at2759"/>
<dbReference type="InParanoid" id="G0MN36"/>
<gene>
    <name evidence="2" type="ORF">CAEBREN_29601</name>
</gene>
<dbReference type="HOGENOM" id="CLU_186304_0_0_1"/>
<feature type="region of interest" description="Disordered" evidence="1">
    <location>
        <begin position="1"/>
        <end position="60"/>
    </location>
</feature>
<dbReference type="eggNOG" id="ENOG502TIJF">
    <property type="taxonomic scope" value="Eukaryota"/>
</dbReference>
<evidence type="ECO:0000313" key="3">
    <source>
        <dbReference type="Proteomes" id="UP000008068"/>
    </source>
</evidence>
<protein>
    <submittedName>
        <fullName evidence="2">Uncharacterized protein</fullName>
    </submittedName>
</protein>
<evidence type="ECO:0000256" key="1">
    <source>
        <dbReference type="SAM" id="MobiDB-lite"/>
    </source>
</evidence>
<sequence length="96" mass="10682">MKSNSSPSDRQKGNDAKNAEEHMKKKTQEELAQMAIVNRAFSAESAEDPPPLVQKRSESTLDALGTQLKSVPLVKAFNSAEEKQLAEQKEQQQKKN</sequence>
<dbReference type="FunCoup" id="G0MN36">
    <property type="interactions" value="1899"/>
</dbReference>
<keyword evidence="3" id="KW-1185">Reference proteome</keyword>
<name>G0MN36_CAEBE</name>
<dbReference type="EMBL" id="GL379803">
    <property type="protein sequence ID" value="EGT38283.1"/>
    <property type="molecule type" value="Genomic_DNA"/>
</dbReference>
<evidence type="ECO:0000313" key="2">
    <source>
        <dbReference type="EMBL" id="EGT38283.1"/>
    </source>
</evidence>
<feature type="compositionally biased region" description="Basic and acidic residues" evidence="1">
    <location>
        <begin position="9"/>
        <end position="29"/>
    </location>
</feature>
<accession>G0MN36</accession>
<organism evidence="3">
    <name type="scientific">Caenorhabditis brenneri</name>
    <name type="common">Nematode worm</name>
    <dbReference type="NCBI Taxonomy" id="135651"/>
    <lineage>
        <taxon>Eukaryota</taxon>
        <taxon>Metazoa</taxon>
        <taxon>Ecdysozoa</taxon>
        <taxon>Nematoda</taxon>
        <taxon>Chromadorea</taxon>
        <taxon>Rhabditida</taxon>
        <taxon>Rhabditina</taxon>
        <taxon>Rhabditomorpha</taxon>
        <taxon>Rhabditoidea</taxon>
        <taxon>Rhabditidae</taxon>
        <taxon>Peloderinae</taxon>
        <taxon>Caenorhabditis</taxon>
    </lineage>
</organism>
<dbReference type="AlphaFoldDB" id="G0MN36"/>
<proteinExistence type="predicted"/>
<dbReference type="Proteomes" id="UP000008068">
    <property type="component" value="Unassembled WGS sequence"/>
</dbReference>
<reference evidence="3" key="1">
    <citation type="submission" date="2011-07" db="EMBL/GenBank/DDBJ databases">
        <authorList>
            <consortium name="Caenorhabditis brenneri Sequencing and Analysis Consortium"/>
            <person name="Wilson R.K."/>
        </authorList>
    </citation>
    <scope>NUCLEOTIDE SEQUENCE [LARGE SCALE GENOMIC DNA]</scope>
    <source>
        <strain evidence="3">PB2801</strain>
    </source>
</reference>